<gene>
    <name evidence="13" type="primary">PPAF2_27</name>
    <name evidence="13" type="ORF">FJT64_004354</name>
</gene>
<feature type="transmembrane region" description="Helical" evidence="10">
    <location>
        <begin position="1018"/>
        <end position="1041"/>
    </location>
</feature>
<dbReference type="Proteomes" id="UP000440578">
    <property type="component" value="Unassembled WGS sequence"/>
</dbReference>
<evidence type="ECO:0000256" key="9">
    <source>
        <dbReference type="ARBA" id="ARBA00024195"/>
    </source>
</evidence>
<dbReference type="AlphaFoldDB" id="A0A6A4W8P8"/>
<dbReference type="GO" id="GO:0004252">
    <property type="term" value="F:serine-type endopeptidase activity"/>
    <property type="evidence" value="ECO:0007669"/>
    <property type="project" value="InterPro"/>
</dbReference>
<dbReference type="Pfam" id="PF00089">
    <property type="entry name" value="Trypsin"/>
    <property type="match status" value="3"/>
</dbReference>
<dbReference type="GO" id="GO:0006508">
    <property type="term" value="P:proteolysis"/>
    <property type="evidence" value="ECO:0007669"/>
    <property type="project" value="InterPro"/>
</dbReference>
<feature type="transmembrane region" description="Helical" evidence="10">
    <location>
        <begin position="987"/>
        <end position="1006"/>
    </location>
</feature>
<comment type="subcellular location">
    <subcellularLocation>
        <location evidence="2">Cell membrane</location>
        <topology evidence="2">Multi-pass membrane protein</topology>
    </subcellularLocation>
    <subcellularLocation>
        <location evidence="1">Secreted</location>
    </subcellularLocation>
</comment>
<dbReference type="InterPro" id="IPR013604">
    <property type="entry name" value="7TM_chemorcpt"/>
</dbReference>
<dbReference type="InterPro" id="IPR001314">
    <property type="entry name" value="Peptidase_S1A"/>
</dbReference>
<organism evidence="13 14">
    <name type="scientific">Amphibalanus amphitrite</name>
    <name type="common">Striped barnacle</name>
    <name type="synonym">Balanus amphitrite</name>
    <dbReference type="NCBI Taxonomy" id="1232801"/>
    <lineage>
        <taxon>Eukaryota</taxon>
        <taxon>Metazoa</taxon>
        <taxon>Ecdysozoa</taxon>
        <taxon>Arthropoda</taxon>
        <taxon>Crustacea</taxon>
        <taxon>Multicrustacea</taxon>
        <taxon>Cirripedia</taxon>
        <taxon>Thoracica</taxon>
        <taxon>Thoracicalcarea</taxon>
        <taxon>Balanomorpha</taxon>
        <taxon>Balanoidea</taxon>
        <taxon>Balanidae</taxon>
        <taxon>Amphibalaninae</taxon>
        <taxon>Amphibalanus</taxon>
    </lineage>
</organism>
<keyword evidence="4" id="KW-0964">Secreted</keyword>
<dbReference type="OrthoDB" id="6261922at2759"/>
<evidence type="ECO:0000256" key="3">
    <source>
        <dbReference type="ARBA" id="ARBA00022475"/>
    </source>
</evidence>
<feature type="transmembrane region" description="Helical" evidence="10">
    <location>
        <begin position="1114"/>
        <end position="1133"/>
    </location>
</feature>
<feature type="chain" id="PRO_5025646166" evidence="11">
    <location>
        <begin position="21"/>
        <end position="1252"/>
    </location>
</feature>
<evidence type="ECO:0000256" key="7">
    <source>
        <dbReference type="ARBA" id="ARBA00023136"/>
    </source>
</evidence>
<feature type="transmembrane region" description="Helical" evidence="10">
    <location>
        <begin position="514"/>
        <end position="536"/>
    </location>
</feature>
<dbReference type="SUPFAM" id="SSF50494">
    <property type="entry name" value="Trypsin-like serine proteases"/>
    <property type="match status" value="2"/>
</dbReference>
<evidence type="ECO:0000256" key="8">
    <source>
        <dbReference type="ARBA" id="ARBA00023157"/>
    </source>
</evidence>
<dbReference type="PROSITE" id="PS50240">
    <property type="entry name" value="TRYPSIN_DOM"/>
    <property type="match status" value="1"/>
</dbReference>
<dbReference type="Gene3D" id="2.40.10.10">
    <property type="entry name" value="Trypsin-like serine proteases"/>
    <property type="match status" value="4"/>
</dbReference>
<feature type="transmembrane region" description="Helical" evidence="10">
    <location>
        <begin position="1232"/>
        <end position="1249"/>
    </location>
</feature>
<feature type="transmembrane region" description="Helical" evidence="10">
    <location>
        <begin position="412"/>
        <end position="436"/>
    </location>
</feature>
<protein>
    <submittedName>
        <fullName evidence="13">Phenoloxidase-activating factor 2</fullName>
    </submittedName>
</protein>
<evidence type="ECO:0000313" key="13">
    <source>
        <dbReference type="EMBL" id="KAF0298291.1"/>
    </source>
</evidence>
<evidence type="ECO:0000256" key="4">
    <source>
        <dbReference type="ARBA" id="ARBA00022525"/>
    </source>
</evidence>
<evidence type="ECO:0000256" key="5">
    <source>
        <dbReference type="ARBA" id="ARBA00022692"/>
    </source>
</evidence>
<keyword evidence="7 10" id="KW-0472">Membrane</keyword>
<dbReference type="SMART" id="SM00020">
    <property type="entry name" value="Tryp_SPc"/>
    <property type="match status" value="1"/>
</dbReference>
<accession>A0A6A4W8P8</accession>
<dbReference type="EMBL" id="VIIS01001439">
    <property type="protein sequence ID" value="KAF0298291.1"/>
    <property type="molecule type" value="Genomic_DNA"/>
</dbReference>
<sequence length="1252" mass="138994">MKLLFWLILSVIIFSHDARAQNIAAADNSDREASLLRRTPAARGTPMKAEFVETELTAADELTTTHHHDVEPLLIEPVTDKVDEVIGSPAAADLSIACPNCTCVPIHRCKKFPGEQNRFNPTLPVHLIEDTACPLYGHVLCETPFQVEEIFTEPREGDDVIEDFLPCGRRNTEGIASSFFKGFKDKASKFGEFTWMAIVLQDEVMAFDITVKRFICGGSLIHRQVVMTAAHCVIGVNLRNDIALLFLEEPVELKPHIGTICLPDDDENFENTSCVATGFGKDRFHGGSFQNVMKQERSLSRLTSSSRRVRTLQRHRVPPKVPLLLRRREALRHRLLPALLVLLPLPLRASLLPQPPRASLLPRLLQPATPPLPLLLRATPPPPLLLGESLRLPLRLPAIPPPQLLQPATLRLPLLLLATPHLPLLLPAILLLRLLLRASLLLRLLLPANRHLPLLLPATPPPRLLQPATPPLPLLLRATPPPPLLLRASLRLPVRLPAIPPPQLLQPATRRLPLLLLATPHLPLLLPAILLLRLLLRASLLLRLLLPATRHLPLLLPATPPHLQPLLAILPLRLRLLAIPRLPLPLPASLLLRLLQPATPPLRLLLPLGYESEESEEDQYSEEVEEISGGACVPYYLCKDGDIVTDGAGLIDMRFGGDDEDSKSNSQCPNFLDVFCRVPLTEPDPDILGELTEYEYQPSCGHRNPEGVSIILDGFKAGSEGESQFGEFPWMGILLEDELLDYDQVIQRYVCGCSLIHPQVIMTGAHCINGKDPAKLTVRLGDWDTQNDKEIFPHEHHRVVDMEIHERFNSANLRYDVGLLFLEKPVVLQQHIDTICLPAANEDFDLASCVATGFGKDQFHGGRFQNIMKQVDLPIVPHRTCQNRLRETRLGRWFRLHRTFTCAGGEAGVDTCRGDGGSPLACPSKEDPSKYVQVGIVAWGIGCGEDGVPGVYASVPKLVGWVNEKMAEHGIYTDLQVPPSPPPQHAYVLRYTLLVGSILTLSALHVEHKDVPSVWSIARLVPLTLYPLSIAAIVGHLVSVFHNAMDLLHALVGSATIAHSTLLLVYFLYSRRWLHRLLHDVSKLSRITSGHDALLEWLTEVFTSVRQLSSDANALFSVPILSLHACVTTNLLLGSYVSKLLYHSDKNNLGEQMYGFGVFTLVVVLRLLLLSSAGSRLIQQSQQLHEELAAARWPASRMSSGERLLLQMLLERARSPIAFEGWGLFTVQKGTMLALFSFVLTYFIIMVQMDVA</sequence>
<dbReference type="GO" id="GO:0005576">
    <property type="term" value="C:extracellular region"/>
    <property type="evidence" value="ECO:0007669"/>
    <property type="project" value="UniProtKB-SubCell"/>
</dbReference>
<dbReference type="PRINTS" id="PR00722">
    <property type="entry name" value="CHYMOTRYPSIN"/>
</dbReference>
<keyword evidence="14" id="KW-1185">Reference proteome</keyword>
<dbReference type="InterPro" id="IPR009003">
    <property type="entry name" value="Peptidase_S1_PA"/>
</dbReference>
<reference evidence="13 14" key="1">
    <citation type="submission" date="2019-07" db="EMBL/GenBank/DDBJ databases">
        <title>Draft genome assembly of a fouling barnacle, Amphibalanus amphitrite (Darwin, 1854): The first reference genome for Thecostraca.</title>
        <authorList>
            <person name="Kim W."/>
        </authorList>
    </citation>
    <scope>NUCLEOTIDE SEQUENCE [LARGE SCALE GENOMIC DNA]</scope>
    <source>
        <strain evidence="13">SNU_AA5</strain>
        <tissue evidence="13">Soma without cirri and trophi</tissue>
    </source>
</reference>
<evidence type="ECO:0000256" key="6">
    <source>
        <dbReference type="ARBA" id="ARBA00022989"/>
    </source>
</evidence>
<evidence type="ECO:0000259" key="12">
    <source>
        <dbReference type="PROSITE" id="PS50240"/>
    </source>
</evidence>
<evidence type="ECO:0000256" key="1">
    <source>
        <dbReference type="ARBA" id="ARBA00004613"/>
    </source>
</evidence>
<name>A0A6A4W8P8_AMPAM</name>
<dbReference type="Pfam" id="PF08395">
    <property type="entry name" value="7tm_7"/>
    <property type="match status" value="1"/>
</dbReference>
<keyword evidence="11" id="KW-0732">Signal</keyword>
<keyword evidence="8" id="KW-1015">Disulfide bond</keyword>
<feature type="transmembrane region" description="Helical" evidence="10">
    <location>
        <begin position="1153"/>
        <end position="1170"/>
    </location>
</feature>
<keyword evidence="5 10" id="KW-0812">Transmembrane</keyword>
<evidence type="ECO:0000256" key="10">
    <source>
        <dbReference type="SAM" id="Phobius"/>
    </source>
</evidence>
<keyword evidence="3" id="KW-1003">Cell membrane</keyword>
<comment type="caution">
    <text evidence="13">The sequence shown here is derived from an EMBL/GenBank/DDBJ whole genome shotgun (WGS) entry which is preliminary data.</text>
</comment>
<comment type="similarity">
    <text evidence="9">Belongs to the peptidase S1 family. CLIP subfamily.</text>
</comment>
<proteinExistence type="inferred from homology"/>
<dbReference type="GO" id="GO:0005886">
    <property type="term" value="C:plasma membrane"/>
    <property type="evidence" value="ECO:0007669"/>
    <property type="project" value="UniProtKB-SubCell"/>
</dbReference>
<dbReference type="PANTHER" id="PTHR24256">
    <property type="entry name" value="TRYPTASE-RELATED"/>
    <property type="match status" value="1"/>
</dbReference>
<feature type="transmembrane region" description="Helical" evidence="10">
    <location>
        <begin position="1047"/>
        <end position="1069"/>
    </location>
</feature>
<dbReference type="InterPro" id="IPR043504">
    <property type="entry name" value="Peptidase_S1_PA_chymotrypsin"/>
</dbReference>
<dbReference type="CDD" id="cd00190">
    <property type="entry name" value="Tryp_SPc"/>
    <property type="match status" value="1"/>
</dbReference>
<evidence type="ECO:0000313" key="14">
    <source>
        <dbReference type="Proteomes" id="UP000440578"/>
    </source>
</evidence>
<dbReference type="GO" id="GO:0050909">
    <property type="term" value="P:sensory perception of taste"/>
    <property type="evidence" value="ECO:0007669"/>
    <property type="project" value="InterPro"/>
</dbReference>
<dbReference type="InterPro" id="IPR051487">
    <property type="entry name" value="Ser/Thr_Proteases_Immune/Dev"/>
</dbReference>
<dbReference type="InterPro" id="IPR001254">
    <property type="entry name" value="Trypsin_dom"/>
</dbReference>
<evidence type="ECO:0000256" key="2">
    <source>
        <dbReference type="ARBA" id="ARBA00004651"/>
    </source>
</evidence>
<dbReference type="InterPro" id="IPR041515">
    <property type="entry name" value="PPAF-2-like_Clip"/>
</dbReference>
<feature type="domain" description="Peptidase S1" evidence="12">
    <location>
        <begin position="711"/>
        <end position="967"/>
    </location>
</feature>
<evidence type="ECO:0000256" key="11">
    <source>
        <dbReference type="SAM" id="SignalP"/>
    </source>
</evidence>
<dbReference type="FunFam" id="2.40.10.10:FF:000038">
    <property type="entry name" value="Serine protease"/>
    <property type="match status" value="1"/>
</dbReference>
<feature type="signal peptide" evidence="11">
    <location>
        <begin position="1"/>
        <end position="20"/>
    </location>
</feature>
<dbReference type="Pfam" id="PF18322">
    <property type="entry name" value="CLIP_1"/>
    <property type="match status" value="1"/>
</dbReference>
<keyword evidence="6 10" id="KW-1133">Transmembrane helix</keyword>